<sequence>MAPSEKQPFYDPIPPTYDEATAGSSSHGDVWHRSESPARNEAGGEHESQALLNRSNGASSSSRRPHGYQPPTVESDDDSDLDSLLESGSEAEEAEQVRREIEEMDVEEPGGSGNTLWGKRIPFSLSLPRWKWSWRPRLPTMPRMRVFLPQRPPEEDSGANTNNNTSEDSTANEGDANATRRRFVLPKVNGMIALIIFARLLAVFMIMGFVYLVFASDLFGSFNNRLSAGMRFNAEDLRIHVLDSVDPMRLRASVQHFSSYAHIAGTEGDYATAMDVETMFGRAGLDEALVDEYHVYINYPRKDGRAIQIMDGDKAIWTADLEETDPGTETAGRSTYAFHGHSKSGDVKGPLIYANYGSRDDFKKLKDQGIEAKDAIALVRYYGTQEDGALKVKAAEMAGFAGCIIYSDPAEDGFVKGEVAPKGRYMPADGVQRGSVSLSSWVVGDVLTPGWESKSDMPRMKREQTPGLVKIPSLPLSWKNAQVLLQHLKGYGQKVDDDWEGGVPEVDEWWTGNSTSPIVRLKNKQDENDKQAIWNVYGRIEGMEQTAKTILIGNHRDAWAWGATDPHSGTAVMIELARIFGDLLLRGWRPLRTIEFMSWDAEAYNFIGSTEYVENNLDSLRENALAYINLDSAVSGTEFHAAGSPALQRTLLRAMGRLEDPIRNTTLKELWDQRSGELEGLGSGGDYVAFQDIAGTSSIDLEFRGEMYPHHSSYDNFDLVEQHIDPEFAYHGLMTQIVALMILDLADKAVMPFDMVAYGDRLERWVNDIAKWAGNKEGEASKLSFQGMTDAVSLIKKNAMEFARWESEWDQVISNSGGWEDGAMGAKRVEYNSKMGEFESALLDLELGGGIPDRTQFKHVVFGPQLWSDSDDAFFPAIRDMVEAERWEDAKRQIAKAATIMRGAASVLVIE</sequence>
<keyword evidence="2" id="KW-1185">Reference proteome</keyword>
<protein>
    <submittedName>
        <fullName evidence="1">Uncharacterized protein</fullName>
    </submittedName>
</protein>
<evidence type="ECO:0000313" key="1">
    <source>
        <dbReference type="EMBL" id="KAI9899501.1"/>
    </source>
</evidence>
<organism evidence="1 2">
    <name type="scientific">Trichothecium roseum</name>
    <dbReference type="NCBI Taxonomy" id="47278"/>
    <lineage>
        <taxon>Eukaryota</taxon>
        <taxon>Fungi</taxon>
        <taxon>Dikarya</taxon>
        <taxon>Ascomycota</taxon>
        <taxon>Pezizomycotina</taxon>
        <taxon>Sordariomycetes</taxon>
        <taxon>Hypocreomycetidae</taxon>
        <taxon>Hypocreales</taxon>
        <taxon>Hypocreales incertae sedis</taxon>
        <taxon>Trichothecium</taxon>
    </lineage>
</organism>
<reference evidence="1" key="1">
    <citation type="submission" date="2022-10" db="EMBL/GenBank/DDBJ databases">
        <title>Complete Genome of Trichothecium roseum strain YXFP-22015, a Plant Pathogen Isolated from Citrus.</title>
        <authorList>
            <person name="Wang Y."/>
            <person name="Zhu L."/>
        </authorList>
    </citation>
    <scope>NUCLEOTIDE SEQUENCE</scope>
    <source>
        <strain evidence="1">YXFP-22015</strain>
    </source>
</reference>
<comment type="caution">
    <text evidence="1">The sequence shown here is derived from an EMBL/GenBank/DDBJ whole genome shotgun (WGS) entry which is preliminary data.</text>
</comment>
<name>A0ACC0UZW4_9HYPO</name>
<dbReference type="EMBL" id="CM047944">
    <property type="protein sequence ID" value="KAI9899501.1"/>
    <property type="molecule type" value="Genomic_DNA"/>
</dbReference>
<proteinExistence type="predicted"/>
<evidence type="ECO:0000313" key="2">
    <source>
        <dbReference type="Proteomes" id="UP001163324"/>
    </source>
</evidence>
<dbReference type="Proteomes" id="UP001163324">
    <property type="component" value="Chromosome 5"/>
</dbReference>
<accession>A0ACC0UZW4</accession>
<gene>
    <name evidence="1" type="ORF">N3K66_005962</name>
</gene>